<dbReference type="GO" id="GO:0004614">
    <property type="term" value="F:phosphoglucomutase activity"/>
    <property type="evidence" value="ECO:0007669"/>
    <property type="project" value="InterPro"/>
</dbReference>
<keyword evidence="6" id="KW-1185">Reference proteome</keyword>
<dbReference type="AlphaFoldDB" id="A0A5B7I5N8"/>
<feature type="domain" description="Alpha-D-phosphohexomutase alpha/beta/alpha" evidence="4">
    <location>
        <begin position="11"/>
        <end position="53"/>
    </location>
</feature>
<dbReference type="Proteomes" id="UP000324222">
    <property type="component" value="Unassembled WGS sequence"/>
</dbReference>
<dbReference type="SUPFAM" id="SSF55957">
    <property type="entry name" value="Phosphoglucomutase, C-terminal domain"/>
    <property type="match status" value="1"/>
</dbReference>
<evidence type="ECO:0000313" key="6">
    <source>
        <dbReference type="Proteomes" id="UP000324222"/>
    </source>
</evidence>
<evidence type="ECO:0000256" key="3">
    <source>
        <dbReference type="ARBA" id="ARBA00023235"/>
    </source>
</evidence>
<gene>
    <name evidence="5" type="primary">PGM1</name>
    <name evidence="5" type="ORF">E2C01_075257</name>
</gene>
<dbReference type="EMBL" id="VSRR010054672">
    <property type="protein sequence ID" value="MPC80671.1"/>
    <property type="molecule type" value="Genomic_DNA"/>
</dbReference>
<keyword evidence="3" id="KW-0413">Isomerase</keyword>
<proteinExistence type="predicted"/>
<comment type="caution">
    <text evidence="5">The sequence shown here is derived from an EMBL/GenBank/DDBJ whole genome shotgun (WGS) entry which is preliminary data.</text>
</comment>
<organism evidence="5 6">
    <name type="scientific">Portunus trituberculatus</name>
    <name type="common">Swimming crab</name>
    <name type="synonym">Neptunus trituberculatus</name>
    <dbReference type="NCBI Taxonomy" id="210409"/>
    <lineage>
        <taxon>Eukaryota</taxon>
        <taxon>Metazoa</taxon>
        <taxon>Ecdysozoa</taxon>
        <taxon>Arthropoda</taxon>
        <taxon>Crustacea</taxon>
        <taxon>Multicrustacea</taxon>
        <taxon>Malacostraca</taxon>
        <taxon>Eumalacostraca</taxon>
        <taxon>Eucarida</taxon>
        <taxon>Decapoda</taxon>
        <taxon>Pleocyemata</taxon>
        <taxon>Brachyura</taxon>
        <taxon>Eubrachyura</taxon>
        <taxon>Portunoidea</taxon>
        <taxon>Portunidae</taxon>
        <taxon>Portuninae</taxon>
        <taxon>Portunus</taxon>
    </lineage>
</organism>
<dbReference type="PANTHER" id="PTHR22573">
    <property type="entry name" value="PHOSPHOHEXOMUTASE FAMILY MEMBER"/>
    <property type="match status" value="1"/>
</dbReference>
<reference evidence="5 6" key="1">
    <citation type="submission" date="2019-05" db="EMBL/GenBank/DDBJ databases">
        <title>Another draft genome of Portunus trituberculatus and its Hox gene families provides insights of decapod evolution.</title>
        <authorList>
            <person name="Jeong J.-H."/>
            <person name="Song I."/>
            <person name="Kim S."/>
            <person name="Choi T."/>
            <person name="Kim D."/>
            <person name="Ryu S."/>
            <person name="Kim W."/>
        </authorList>
    </citation>
    <scope>NUCLEOTIDE SEQUENCE [LARGE SCALE GENOMIC DNA]</scope>
    <source>
        <tissue evidence="5">Muscle</tissue>
    </source>
</reference>
<dbReference type="GO" id="GO:0005829">
    <property type="term" value="C:cytosol"/>
    <property type="evidence" value="ECO:0007669"/>
    <property type="project" value="TreeGrafter"/>
</dbReference>
<dbReference type="Pfam" id="PF24947">
    <property type="entry name" value="PGM1_C_vert_fung"/>
    <property type="match status" value="1"/>
</dbReference>
<dbReference type="Gene3D" id="3.30.310.50">
    <property type="entry name" value="Alpha-D-phosphohexomutase, C-terminal domain"/>
    <property type="match status" value="1"/>
</dbReference>
<dbReference type="InterPro" id="IPR005846">
    <property type="entry name" value="A-D-PHexomutase_a/b/a-III"/>
</dbReference>
<dbReference type="PANTHER" id="PTHR22573:SF2">
    <property type="entry name" value="PHOSPHOGLUCOMUTASE"/>
    <property type="match status" value="1"/>
</dbReference>
<dbReference type="GO" id="GO:0046872">
    <property type="term" value="F:metal ion binding"/>
    <property type="evidence" value="ECO:0007669"/>
    <property type="project" value="UniProtKB-KW"/>
</dbReference>
<dbReference type="SUPFAM" id="SSF53738">
    <property type="entry name" value="Phosphoglucomutase, first 3 domains"/>
    <property type="match status" value="1"/>
</dbReference>
<evidence type="ECO:0000256" key="2">
    <source>
        <dbReference type="ARBA" id="ARBA00022842"/>
    </source>
</evidence>
<dbReference type="InterPro" id="IPR036900">
    <property type="entry name" value="A-D-PHexomutase_C_sf"/>
</dbReference>
<keyword evidence="1" id="KW-0479">Metal-binding</keyword>
<name>A0A5B7I5N8_PORTR</name>
<sequence length="150" mass="16956">MPLVFWEDDQGGVTGSNHIREKDGIWAVLAWLSILAGRNMSVEQVLLNHWSTYGRNFFTRYDYENCESAPCNKMMAALDTMSDNASMVGKELSQSGKTYTVAKIDNFAYTDPIDGSVAKKQVRLAEGVCFVKIDVMYHVLEVDNRMDENQ</sequence>
<dbReference type="InterPro" id="IPR016055">
    <property type="entry name" value="A-D-PHexomutase_a/b/a-I/II/III"/>
</dbReference>
<accession>A0A5B7I5N8</accession>
<dbReference type="Pfam" id="PF02880">
    <property type="entry name" value="PGM_PMM_III"/>
    <property type="match status" value="1"/>
</dbReference>
<evidence type="ECO:0000259" key="4">
    <source>
        <dbReference type="Pfam" id="PF02880"/>
    </source>
</evidence>
<dbReference type="OrthoDB" id="2291at2759"/>
<dbReference type="Gene3D" id="3.40.120.10">
    <property type="entry name" value="Alpha-D-Glucose-1,6-Bisphosphate, subunit A, domain 3"/>
    <property type="match status" value="1"/>
</dbReference>
<evidence type="ECO:0000256" key="1">
    <source>
        <dbReference type="ARBA" id="ARBA00022723"/>
    </source>
</evidence>
<dbReference type="InterPro" id="IPR045244">
    <property type="entry name" value="PGM"/>
</dbReference>
<dbReference type="GO" id="GO:0005975">
    <property type="term" value="P:carbohydrate metabolic process"/>
    <property type="evidence" value="ECO:0007669"/>
    <property type="project" value="InterPro"/>
</dbReference>
<protein>
    <submittedName>
        <fullName evidence="5">Phosphoglucomutase-1</fullName>
    </submittedName>
</protein>
<evidence type="ECO:0000313" key="5">
    <source>
        <dbReference type="EMBL" id="MPC80671.1"/>
    </source>
</evidence>
<keyword evidence="2" id="KW-0460">Magnesium</keyword>